<organism evidence="6 7">
    <name type="scientific">Limihaloglobus sulfuriphilus</name>
    <dbReference type="NCBI Taxonomy" id="1851148"/>
    <lineage>
        <taxon>Bacteria</taxon>
        <taxon>Pseudomonadati</taxon>
        <taxon>Planctomycetota</taxon>
        <taxon>Phycisphaerae</taxon>
        <taxon>Sedimentisphaerales</taxon>
        <taxon>Sedimentisphaeraceae</taxon>
        <taxon>Limihaloglobus</taxon>
    </lineage>
</organism>
<accession>A0A1Q2MAI4</accession>
<feature type="coiled-coil region" evidence="5">
    <location>
        <begin position="129"/>
        <end position="162"/>
    </location>
</feature>
<evidence type="ECO:0000313" key="6">
    <source>
        <dbReference type="EMBL" id="AQQ69735.1"/>
    </source>
</evidence>
<dbReference type="KEGG" id="pbas:SMSP2_00066"/>
<evidence type="ECO:0000313" key="7">
    <source>
        <dbReference type="Proteomes" id="UP000188181"/>
    </source>
</evidence>
<keyword evidence="3 4" id="KW-0406">Ion transport</keyword>
<evidence type="ECO:0000256" key="4">
    <source>
        <dbReference type="HAMAP-Rule" id="MF_00271"/>
    </source>
</evidence>
<dbReference type="GO" id="GO:0046961">
    <property type="term" value="F:proton-transporting ATPase activity, rotational mechanism"/>
    <property type="evidence" value="ECO:0007669"/>
    <property type="project" value="InterPro"/>
</dbReference>
<keyword evidence="4" id="KW-0066">ATP synthesis</keyword>
<comment type="function">
    <text evidence="4">Produces ATP from ADP in the presence of a proton gradient across the membrane.</text>
</comment>
<dbReference type="HAMAP" id="MF_00271">
    <property type="entry name" value="ATP_synth_D_arch"/>
    <property type="match status" value="1"/>
</dbReference>
<protein>
    <recommendedName>
        <fullName evidence="4">V-type ATP synthase subunit D</fullName>
    </recommendedName>
    <alternativeName>
        <fullName evidence="4">V-ATPase subunit D</fullName>
    </alternativeName>
</protein>
<dbReference type="NCBIfam" id="TIGR00309">
    <property type="entry name" value="V_ATPase_subD"/>
    <property type="match status" value="1"/>
</dbReference>
<dbReference type="Pfam" id="PF01813">
    <property type="entry name" value="ATP-synt_D"/>
    <property type="match status" value="1"/>
</dbReference>
<feature type="coiled-coil region" evidence="5">
    <location>
        <begin position="26"/>
        <end position="53"/>
    </location>
</feature>
<dbReference type="PANTHER" id="PTHR11671">
    <property type="entry name" value="V-TYPE ATP SYNTHASE SUBUNIT D"/>
    <property type="match status" value="1"/>
</dbReference>
<dbReference type="GO" id="GO:0046933">
    <property type="term" value="F:proton-transporting ATP synthase activity, rotational mechanism"/>
    <property type="evidence" value="ECO:0007669"/>
    <property type="project" value="UniProtKB-UniRule"/>
</dbReference>
<proteinExistence type="inferred from homology"/>
<comment type="similarity">
    <text evidence="1 4">Belongs to the V-ATPase D subunit family.</text>
</comment>
<dbReference type="GO" id="GO:0042777">
    <property type="term" value="P:proton motive force-driven plasma membrane ATP synthesis"/>
    <property type="evidence" value="ECO:0007669"/>
    <property type="project" value="UniProtKB-UniRule"/>
</dbReference>
<dbReference type="EMBL" id="CP019646">
    <property type="protein sequence ID" value="AQQ69735.1"/>
    <property type="molecule type" value="Genomic_DNA"/>
</dbReference>
<evidence type="ECO:0000256" key="3">
    <source>
        <dbReference type="ARBA" id="ARBA00023065"/>
    </source>
</evidence>
<keyword evidence="5" id="KW-0175">Coiled coil</keyword>
<evidence type="ECO:0000256" key="5">
    <source>
        <dbReference type="SAM" id="Coils"/>
    </source>
</evidence>
<gene>
    <name evidence="6" type="primary">ntpD</name>
    <name evidence="4" type="synonym">atpD</name>
    <name evidence="6" type="ORF">SMSP2_00066</name>
</gene>
<sequence>MAENVTATRMELLNLRKKGSLARRGHKLLSQKRDELSRRLVEISRNIGKLRKEVEQEILRTSRKFMMARATVEPEDMKAALSVPTKRFSLAVNFASVMNVKVPEMAKELEGDIICYGMGNTSGELDMALRALERTFDRLIELAAKEKQARLLATELQSTRRRVNVLEHVVIPETDETIRLINNKLSEVERDNISRLMKIADIIRA</sequence>
<keyword evidence="7" id="KW-1185">Reference proteome</keyword>
<keyword evidence="4" id="KW-0375">Hydrogen ion transport</keyword>
<dbReference type="InterPro" id="IPR002699">
    <property type="entry name" value="V_ATPase_D"/>
</dbReference>
<dbReference type="Proteomes" id="UP000188181">
    <property type="component" value="Chromosome"/>
</dbReference>
<dbReference type="AlphaFoldDB" id="A0A1Q2MAI4"/>
<dbReference type="OrthoDB" id="9781718at2"/>
<dbReference type="STRING" id="1851148.SMSP2_00066"/>
<evidence type="ECO:0000256" key="2">
    <source>
        <dbReference type="ARBA" id="ARBA00022448"/>
    </source>
</evidence>
<dbReference type="RefSeq" id="WP_146682047.1">
    <property type="nucleotide sequence ID" value="NZ_CP019646.1"/>
</dbReference>
<evidence type="ECO:0000256" key="1">
    <source>
        <dbReference type="ARBA" id="ARBA00005850"/>
    </source>
</evidence>
<dbReference type="Gene3D" id="1.10.287.3240">
    <property type="match status" value="1"/>
</dbReference>
<dbReference type="GO" id="GO:0005524">
    <property type="term" value="F:ATP binding"/>
    <property type="evidence" value="ECO:0007669"/>
    <property type="project" value="UniProtKB-UniRule"/>
</dbReference>
<keyword evidence="2 4" id="KW-0813">Transport</keyword>
<name>A0A1Q2MAI4_9BACT</name>
<reference evidence="7" key="1">
    <citation type="submission" date="2017-02" db="EMBL/GenBank/DDBJ databases">
        <title>Comparative genomics and description of representatives of a novel lineage of planctomycetes thriving in anoxic sediments.</title>
        <authorList>
            <person name="Spring S."/>
            <person name="Bunk B."/>
            <person name="Sproer C."/>
        </authorList>
    </citation>
    <scope>NUCLEOTIDE SEQUENCE [LARGE SCALE GENOMIC DNA]</scope>
    <source>
        <strain evidence="7">SM-Chi-D1</strain>
    </source>
</reference>